<dbReference type="CDD" id="cd02440">
    <property type="entry name" value="AdoMet_MTases"/>
    <property type="match status" value="1"/>
</dbReference>
<evidence type="ECO:0000313" key="4">
    <source>
        <dbReference type="Proteomes" id="UP000004018"/>
    </source>
</evidence>
<comment type="caution">
    <text evidence="1">The sequence shown here is derived from an EMBL/GenBank/DDBJ whole genome shotgun (WGS) entry which is preliminary data.</text>
</comment>
<dbReference type="GO" id="GO:0032259">
    <property type="term" value="P:methylation"/>
    <property type="evidence" value="ECO:0007669"/>
    <property type="project" value="UniProtKB-KW"/>
</dbReference>
<dbReference type="Proteomes" id="UP000004018">
    <property type="component" value="Unassembled WGS sequence"/>
</dbReference>
<dbReference type="InterPro" id="IPR002052">
    <property type="entry name" value="DNA_methylase_N6_adenine_CS"/>
</dbReference>
<keyword evidence="4" id="KW-1185">Reference proteome</keyword>
<dbReference type="SUPFAM" id="SSF53335">
    <property type="entry name" value="S-adenosyl-L-methionine-dependent methyltransferases"/>
    <property type="match status" value="1"/>
</dbReference>
<evidence type="ECO:0000313" key="3">
    <source>
        <dbReference type="Proteomes" id="UP000003242"/>
    </source>
</evidence>
<dbReference type="GO" id="GO:0008168">
    <property type="term" value="F:methyltransferase activity"/>
    <property type="evidence" value="ECO:0007669"/>
    <property type="project" value="UniProtKB-KW"/>
</dbReference>
<dbReference type="eggNOG" id="COG4123">
    <property type="taxonomic scope" value="Bacteria"/>
</dbReference>
<sequence length="252" mass="27967">MKVKDGERLDTLVRDGMKLIQREDQFRFSLDTVLLANFGSVPHSPVLDLGTGTGAIPLILTARGVRAVTALELNPIMADIAARNVILNHKEESIRIKHGDYRQPGKWLKSGSFAAVYANPPYREKQRGAYSPVPGIRRARHEETATLAEVLAAASFALKYGGYFRMVHIVERLADIFAVMRYYKIEPKRLLCIHGRLHKQGKICIIEGIRGGNPGLEVLPPLVVHNQDGSYSKTVLQYYGVAETRHGDGGNL</sequence>
<dbReference type="RefSeq" id="WP_007391558.1">
    <property type="nucleotide sequence ID" value="NZ_ADGP01000005.1"/>
</dbReference>
<evidence type="ECO:0000313" key="1">
    <source>
        <dbReference type="EMBL" id="EFD94702.1"/>
    </source>
</evidence>
<dbReference type="GO" id="GO:0003676">
    <property type="term" value="F:nucleic acid binding"/>
    <property type="evidence" value="ECO:0007669"/>
    <property type="project" value="InterPro"/>
</dbReference>
<reference evidence="1" key="2">
    <citation type="submission" date="2009-12" db="EMBL/GenBank/DDBJ databases">
        <authorList>
            <person name="Madupu R."/>
            <person name="Durkin A.S."/>
            <person name="Torralba M."/>
            <person name="Methe B."/>
            <person name="Sutton G.G."/>
            <person name="Strausberg R.L."/>
            <person name="Nelson K.E."/>
        </authorList>
    </citation>
    <scope>NUCLEOTIDE SEQUENCE</scope>
    <source>
        <strain evidence="1">28L</strain>
    </source>
</reference>
<keyword evidence="1" id="KW-0808">Transferase</keyword>
<dbReference type="Proteomes" id="UP000003242">
    <property type="component" value="Unassembled WGS sequence"/>
</dbReference>
<reference evidence="3" key="1">
    <citation type="submission" date="2009-12" db="EMBL/GenBank/DDBJ databases">
        <title>Sequence of Clostridiales genomosp. BVAB3 str. UPII9-5.</title>
        <authorList>
            <person name="Madupu R."/>
            <person name="Durkin A.S."/>
            <person name="Torralba M."/>
            <person name="Methe B."/>
            <person name="Sutton G.G."/>
            <person name="Strausberg R.L."/>
            <person name="Nelson K.E."/>
        </authorList>
    </citation>
    <scope>NUCLEOTIDE SEQUENCE [LARGE SCALE GENOMIC DNA]</scope>
    <source>
        <strain evidence="3">28L</strain>
    </source>
</reference>
<dbReference type="EMBL" id="ADGP01000005">
    <property type="protein sequence ID" value="EFD94702.1"/>
    <property type="molecule type" value="Genomic_DNA"/>
</dbReference>
<evidence type="ECO:0000313" key="2">
    <source>
        <dbReference type="EMBL" id="EGL39392.1"/>
    </source>
</evidence>
<dbReference type="Gene3D" id="3.40.50.150">
    <property type="entry name" value="Vaccinia Virus protein VP39"/>
    <property type="match status" value="1"/>
</dbReference>
<proteinExistence type="predicted"/>
<dbReference type="PROSITE" id="PS00092">
    <property type="entry name" value="N6_MTASE"/>
    <property type="match status" value="1"/>
</dbReference>
<accession>D3LSR8</accession>
<dbReference type="STRING" id="699218.HMPREF0889_1441"/>
<name>D3LSR8_9FIRM</name>
<organism evidence="1 3">
    <name type="scientific">Megasphaera lornae</name>
    <dbReference type="NCBI Taxonomy" id="1000568"/>
    <lineage>
        <taxon>Bacteria</taxon>
        <taxon>Bacillati</taxon>
        <taxon>Bacillota</taxon>
        <taxon>Negativicutes</taxon>
        <taxon>Veillonellales</taxon>
        <taxon>Veillonellaceae</taxon>
        <taxon>Megasphaera</taxon>
    </lineage>
</organism>
<dbReference type="AlphaFoldDB" id="D3LSR8"/>
<keyword evidence="1" id="KW-0489">Methyltransferase</keyword>
<gene>
    <name evidence="1" type="ORF">HMPREF0889_1441</name>
    <name evidence="2" type="ORF">HMPREF1039_0872</name>
</gene>
<dbReference type="InterPro" id="IPR050210">
    <property type="entry name" value="tRNA_Adenine-N(6)_MTase"/>
</dbReference>
<dbReference type="EMBL" id="AFIJ01000038">
    <property type="protein sequence ID" value="EGL39392.1"/>
    <property type="molecule type" value="Genomic_DNA"/>
</dbReference>
<dbReference type="OrthoDB" id="9777257at2"/>
<dbReference type="Pfam" id="PF03602">
    <property type="entry name" value="Cons_hypoth95"/>
    <property type="match status" value="1"/>
</dbReference>
<dbReference type="InterPro" id="IPR029063">
    <property type="entry name" value="SAM-dependent_MTases_sf"/>
</dbReference>
<reference evidence="2 4" key="3">
    <citation type="submission" date="2011-04" db="EMBL/GenBank/DDBJ databases">
        <authorList>
            <person name="Harkins D.M."/>
            <person name="Madupu R."/>
            <person name="Durkin A.S."/>
            <person name="Torralba M."/>
            <person name="Methe B."/>
            <person name="Sutton G.G."/>
            <person name="Nelson K.E."/>
        </authorList>
    </citation>
    <scope>NUCLEOTIDE SEQUENCE [LARGE SCALE GENOMIC DNA]</scope>
    <source>
        <strain evidence="2 4">UPII 199-6</strain>
    </source>
</reference>
<dbReference type="PANTHER" id="PTHR47739:SF1">
    <property type="entry name" value="TRNA1(VAL) (ADENINE(37)-N6)-METHYLTRANSFERASE"/>
    <property type="match status" value="1"/>
</dbReference>
<protein>
    <submittedName>
        <fullName evidence="1">Methyltransferase small domain protein</fullName>
    </submittedName>
</protein>
<dbReference type="PANTHER" id="PTHR47739">
    <property type="entry name" value="TRNA1(VAL) (ADENINE(37)-N6)-METHYLTRANSFERASE"/>
    <property type="match status" value="1"/>
</dbReference>